<keyword evidence="3" id="KW-0963">Cytoplasm</keyword>
<accession>A0A0P7V0K9</accession>
<dbReference type="InterPro" id="IPR023236">
    <property type="entry name" value="OTULINL"/>
</dbReference>
<dbReference type="PRINTS" id="PR02055">
    <property type="entry name" value="PROTEINF105"/>
</dbReference>
<feature type="compositionally biased region" description="Basic and acidic residues" evidence="4">
    <location>
        <begin position="130"/>
        <end position="140"/>
    </location>
</feature>
<dbReference type="PRINTS" id="PR02056">
    <property type="entry name" value="PROTEINF105A"/>
</dbReference>
<feature type="compositionally biased region" description="Basic and acidic residues" evidence="4">
    <location>
        <begin position="22"/>
        <end position="39"/>
    </location>
</feature>
<evidence type="ECO:0000313" key="6">
    <source>
        <dbReference type="Proteomes" id="UP000034805"/>
    </source>
</evidence>
<dbReference type="InterPro" id="IPR023235">
    <property type="entry name" value="FAM105"/>
</dbReference>
<feature type="region of interest" description="Disordered" evidence="4">
    <location>
        <begin position="95"/>
        <end position="275"/>
    </location>
</feature>
<evidence type="ECO:0000313" key="5">
    <source>
        <dbReference type="EMBL" id="KPP65794.1"/>
    </source>
</evidence>
<feature type="region of interest" description="Disordered" evidence="4">
    <location>
        <begin position="1"/>
        <end position="43"/>
    </location>
</feature>
<feature type="compositionally biased region" description="Low complexity" evidence="4">
    <location>
        <begin position="118"/>
        <end position="128"/>
    </location>
</feature>
<reference evidence="5 6" key="1">
    <citation type="submission" date="2015-08" db="EMBL/GenBank/DDBJ databases">
        <title>The genome of the Asian arowana (Scleropages formosus).</title>
        <authorList>
            <person name="Tan M.H."/>
            <person name="Gan H.M."/>
            <person name="Croft L.J."/>
            <person name="Austin C.M."/>
        </authorList>
    </citation>
    <scope>NUCLEOTIDE SEQUENCE [LARGE SCALE GENOMIC DNA]</scope>
    <source>
        <strain evidence="5">Aro1</strain>
    </source>
</reference>
<organism evidence="5 6">
    <name type="scientific">Scleropages formosus</name>
    <name type="common">Asian bonytongue</name>
    <name type="synonym">Osteoglossum formosum</name>
    <dbReference type="NCBI Taxonomy" id="113540"/>
    <lineage>
        <taxon>Eukaryota</taxon>
        <taxon>Metazoa</taxon>
        <taxon>Chordata</taxon>
        <taxon>Craniata</taxon>
        <taxon>Vertebrata</taxon>
        <taxon>Euteleostomi</taxon>
        <taxon>Actinopterygii</taxon>
        <taxon>Neopterygii</taxon>
        <taxon>Teleostei</taxon>
        <taxon>Osteoglossocephala</taxon>
        <taxon>Osteoglossomorpha</taxon>
        <taxon>Osteoglossiformes</taxon>
        <taxon>Osteoglossidae</taxon>
        <taxon>Scleropages</taxon>
    </lineage>
</organism>
<dbReference type="GO" id="GO:0005737">
    <property type="term" value="C:cytoplasm"/>
    <property type="evidence" value="ECO:0007669"/>
    <property type="project" value="UniProtKB-SubCell"/>
</dbReference>
<evidence type="ECO:0000256" key="4">
    <source>
        <dbReference type="SAM" id="MobiDB-lite"/>
    </source>
</evidence>
<dbReference type="EMBL" id="JARO02006063">
    <property type="protein sequence ID" value="KPP65794.1"/>
    <property type="molecule type" value="Genomic_DNA"/>
</dbReference>
<evidence type="ECO:0008006" key="7">
    <source>
        <dbReference type="Google" id="ProtNLM"/>
    </source>
</evidence>
<dbReference type="Proteomes" id="UP000034805">
    <property type="component" value="Unassembled WGS sequence"/>
</dbReference>
<name>A0A0P7V0K9_SCLFO</name>
<dbReference type="PANTHER" id="PTHR33662:SF3">
    <property type="entry name" value="FIBROUS SHEATH CABYR-BINDING PROTEIN-LIKE-RELATED"/>
    <property type="match status" value="1"/>
</dbReference>
<evidence type="ECO:0000256" key="1">
    <source>
        <dbReference type="ARBA" id="ARBA00004496"/>
    </source>
</evidence>
<evidence type="ECO:0000256" key="2">
    <source>
        <dbReference type="ARBA" id="ARBA00010267"/>
    </source>
</evidence>
<dbReference type="STRING" id="113540.ENSSFOP00015064939"/>
<dbReference type="GO" id="GO:1990108">
    <property type="term" value="P:protein linear deubiquitination"/>
    <property type="evidence" value="ECO:0007669"/>
    <property type="project" value="TreeGrafter"/>
</dbReference>
<protein>
    <recommendedName>
        <fullName evidence="7">Ubiquitin thioesterase otulin-like</fullName>
    </recommendedName>
</protein>
<dbReference type="AlphaFoldDB" id="A0A0P7V0K9"/>
<proteinExistence type="inferred from homology"/>
<feature type="compositionally biased region" description="Polar residues" evidence="4">
    <location>
        <begin position="232"/>
        <end position="248"/>
    </location>
</feature>
<feature type="compositionally biased region" description="Basic and acidic residues" evidence="4">
    <location>
        <begin position="193"/>
        <end position="206"/>
    </location>
</feature>
<dbReference type="GO" id="GO:0004843">
    <property type="term" value="F:cysteine-type deubiquitinase activity"/>
    <property type="evidence" value="ECO:0007669"/>
    <property type="project" value="TreeGrafter"/>
</dbReference>
<comment type="similarity">
    <text evidence="2">Belongs to the peptidase C65 family. Otulin subfamily.</text>
</comment>
<feature type="compositionally biased region" description="Basic and acidic residues" evidence="4">
    <location>
        <begin position="220"/>
        <end position="231"/>
    </location>
</feature>
<dbReference type="PANTHER" id="PTHR33662">
    <property type="entry name" value="OTU DEUBIQUITINASE WITH LINEAR LINKAGE-SPECIFICITY A-RELATED"/>
    <property type="match status" value="1"/>
</dbReference>
<dbReference type="Pfam" id="PF16218">
    <property type="entry name" value="Peptidase_C101"/>
    <property type="match status" value="1"/>
</dbReference>
<gene>
    <name evidence="5" type="ORF">Z043_115762</name>
</gene>
<sequence>MVGGEGADGWSDADPVNPRSCVEVHKESKAEEEHSRDASLPHVNNLSCPVEDTHINNFDTSVKDQCLAGKIADASSTSVDKHKDKCPLEVEDKQTAASFEKSEVFQNSTISQSDTQAEHPSSSSLSEDASAEHGDGDLLRDPSSVPLEADVTAGMCSGRSLTDSSGEKSEADMPKKLKTKQRSTDENQGGQMSKKDAESSPVKSDEQPQGGKQDFGGDASKTDAGSRRDSVNKSSAKVQEVPANQNKGPPSVVREEPMKGESGSNEMEEDSSYTGTEAMEKMLRWGAWSKGPASPQCTSLVFTPGNTTCEPEDRSSVAAEVDLLFYSQMEWRGNTAKSALIRKGYEEVSHTFQSLRRVRGDNYCALRATLFQVLSQDHPLPDWLQQGDIAQWPEELLATEELIGQWRFPLDHRDGDSIPSSVEQLKLYLNLLRKRWHSAAKARNPQERHEICEEVFQGGEEEYGLLEAVKFLMLRMAMELHGRMLRDEPVPVFCWLLFARDSSDCPRTFLTNHLCHVGFSGGLEQVEMFLLGYTLQRTIKVYRLYKTKTQEFVTYYPDDHKEDWPHVCLVTEDDRHYNIPVVKREKES</sequence>
<comment type="subcellular location">
    <subcellularLocation>
        <location evidence="1">Cytoplasm</location>
    </subcellularLocation>
</comment>
<evidence type="ECO:0000256" key="3">
    <source>
        <dbReference type="ARBA" id="ARBA00022490"/>
    </source>
</evidence>
<comment type="caution">
    <text evidence="5">The sequence shown here is derived from an EMBL/GenBank/DDBJ whole genome shotgun (WGS) entry which is preliminary data.</text>
</comment>
<feature type="compositionally biased region" description="Basic and acidic residues" evidence="4">
    <location>
        <begin position="165"/>
        <end position="175"/>
    </location>
</feature>
<feature type="compositionally biased region" description="Polar residues" evidence="4">
    <location>
        <begin position="104"/>
        <end position="115"/>
    </location>
</feature>